<keyword evidence="1" id="KW-0175">Coiled coil</keyword>
<accession>A0ABR1LE25</accession>
<reference evidence="3 4" key="1">
    <citation type="submission" date="2024-04" db="EMBL/GenBank/DDBJ databases">
        <title>Phyllosticta paracitricarpa is synonymous to the EU quarantine fungus P. citricarpa based on phylogenomic analyses.</title>
        <authorList>
            <consortium name="Lawrence Berkeley National Laboratory"/>
            <person name="Van Ingen-Buijs V.A."/>
            <person name="Van Westerhoven A.C."/>
            <person name="Haridas S."/>
            <person name="Skiadas P."/>
            <person name="Martin F."/>
            <person name="Groenewald J.Z."/>
            <person name="Crous P.W."/>
            <person name="Seidl M.F."/>
        </authorList>
    </citation>
    <scope>NUCLEOTIDE SEQUENCE [LARGE SCALE GENOMIC DNA]</scope>
    <source>
        <strain evidence="3 4">CBS 122670</strain>
    </source>
</reference>
<name>A0ABR1LE25_9PEZI</name>
<comment type="caution">
    <text evidence="3">The sequence shown here is derived from an EMBL/GenBank/DDBJ whole genome shotgun (WGS) entry which is preliminary data.</text>
</comment>
<evidence type="ECO:0000313" key="3">
    <source>
        <dbReference type="EMBL" id="KAK7533488.1"/>
    </source>
</evidence>
<proteinExistence type="predicted"/>
<protein>
    <submittedName>
        <fullName evidence="3">Uncharacterized protein</fullName>
    </submittedName>
</protein>
<feature type="compositionally biased region" description="Basic residues" evidence="2">
    <location>
        <begin position="68"/>
        <end position="79"/>
    </location>
</feature>
<evidence type="ECO:0000313" key="4">
    <source>
        <dbReference type="Proteomes" id="UP001365128"/>
    </source>
</evidence>
<feature type="region of interest" description="Disordered" evidence="2">
    <location>
        <begin position="50"/>
        <end position="101"/>
    </location>
</feature>
<evidence type="ECO:0000256" key="2">
    <source>
        <dbReference type="SAM" id="MobiDB-lite"/>
    </source>
</evidence>
<dbReference type="Proteomes" id="UP001365128">
    <property type="component" value="Unassembled WGS sequence"/>
</dbReference>
<keyword evidence="4" id="KW-1185">Reference proteome</keyword>
<feature type="compositionally biased region" description="Polar residues" evidence="2">
    <location>
        <begin position="81"/>
        <end position="90"/>
    </location>
</feature>
<evidence type="ECO:0000256" key="1">
    <source>
        <dbReference type="SAM" id="Coils"/>
    </source>
</evidence>
<sequence length="290" mass="32650">MIRKRHVALESIQRHDFARGSDSTQKKQKRIIDTWIPLAGEPAPASTCVIKPDGDGIQDGTTSTRANKGVRKRQPKPKKQTPVNTCTPGNDQRKPSSCGPSTIIKRLAERPDLLRTEVERLRADNERQDEQIKSRSNKLAEVNQQLTRQTERINNLKQEMLRRATPKTPAAAVASDVDDKKQTEAAALEAKIQDFKKTELPVMRSLAKLIYSVEQMYREVRAVDAASLSSSSSSSSSSSAAEKDRFLDEIEADLGSGRYRYFLRIGKMICEQGLDFPELEETYQVKMEEE</sequence>
<dbReference type="EMBL" id="JBBPDW010000046">
    <property type="protein sequence ID" value="KAK7533488.1"/>
    <property type="molecule type" value="Genomic_DNA"/>
</dbReference>
<gene>
    <name evidence="3" type="ORF">IWX46DRAFT_668354</name>
</gene>
<feature type="coiled-coil region" evidence="1">
    <location>
        <begin position="118"/>
        <end position="163"/>
    </location>
</feature>
<organism evidence="3 4">
    <name type="scientific">Phyllosticta citricarpa</name>
    <dbReference type="NCBI Taxonomy" id="55181"/>
    <lineage>
        <taxon>Eukaryota</taxon>
        <taxon>Fungi</taxon>
        <taxon>Dikarya</taxon>
        <taxon>Ascomycota</taxon>
        <taxon>Pezizomycotina</taxon>
        <taxon>Dothideomycetes</taxon>
        <taxon>Dothideomycetes incertae sedis</taxon>
        <taxon>Botryosphaeriales</taxon>
        <taxon>Phyllostictaceae</taxon>
        <taxon>Phyllosticta</taxon>
    </lineage>
</organism>